<name>A0AAR2KGI8_PYGNA</name>
<dbReference type="GO" id="GO:0007160">
    <property type="term" value="P:cell-matrix adhesion"/>
    <property type="evidence" value="ECO:0007669"/>
    <property type="project" value="TreeGrafter"/>
</dbReference>
<dbReference type="InterPro" id="IPR000413">
    <property type="entry name" value="Integrin_alpha"/>
</dbReference>
<evidence type="ECO:0000256" key="11">
    <source>
        <dbReference type="ARBA" id="ARBA00023180"/>
    </source>
</evidence>
<dbReference type="Gene3D" id="2.60.40.1530">
    <property type="entry name" value="ntegrin, alpha v. Chain A, domain 4"/>
    <property type="match status" value="1"/>
</dbReference>
<dbReference type="Pfam" id="PF20806">
    <property type="entry name" value="Integrin_A_Ig_3"/>
    <property type="match status" value="1"/>
</dbReference>
<evidence type="ECO:0000313" key="17">
    <source>
        <dbReference type="Proteomes" id="UP001501920"/>
    </source>
</evidence>
<dbReference type="GO" id="GO:0033627">
    <property type="term" value="P:cell adhesion mediated by integrin"/>
    <property type="evidence" value="ECO:0007669"/>
    <property type="project" value="TreeGrafter"/>
</dbReference>
<evidence type="ECO:0000256" key="5">
    <source>
        <dbReference type="ARBA" id="ARBA00022737"/>
    </source>
</evidence>
<dbReference type="AlphaFoldDB" id="A0AAR2KGI8"/>
<dbReference type="Gene3D" id="2.130.10.130">
    <property type="entry name" value="Integrin alpha, N-terminal"/>
    <property type="match status" value="1"/>
</dbReference>
<evidence type="ECO:0000256" key="9">
    <source>
        <dbReference type="ARBA" id="ARBA00023136"/>
    </source>
</evidence>
<dbReference type="GO" id="GO:0009897">
    <property type="term" value="C:external side of plasma membrane"/>
    <property type="evidence" value="ECO:0007669"/>
    <property type="project" value="TreeGrafter"/>
</dbReference>
<comment type="similarity">
    <text evidence="2 13">Belongs to the integrin alpha chain family.</text>
</comment>
<dbReference type="PANTHER" id="PTHR23220:SF90">
    <property type="entry name" value="INTEGRIN ALPHA-7"/>
    <property type="match status" value="1"/>
</dbReference>
<dbReference type="GO" id="GO:0008305">
    <property type="term" value="C:integrin complex"/>
    <property type="evidence" value="ECO:0007669"/>
    <property type="project" value="InterPro"/>
</dbReference>
<evidence type="ECO:0000256" key="7">
    <source>
        <dbReference type="ARBA" id="ARBA00022989"/>
    </source>
</evidence>
<dbReference type="SMART" id="SM00191">
    <property type="entry name" value="Int_alpha"/>
    <property type="match status" value="5"/>
</dbReference>
<dbReference type="PRINTS" id="PR01185">
    <property type="entry name" value="INTEGRINA"/>
</dbReference>
<proteinExistence type="inferred from homology"/>
<evidence type="ECO:0000256" key="3">
    <source>
        <dbReference type="ARBA" id="ARBA00022692"/>
    </source>
</evidence>
<reference evidence="16" key="2">
    <citation type="submission" date="2025-08" db="UniProtKB">
        <authorList>
            <consortium name="Ensembl"/>
        </authorList>
    </citation>
    <scope>IDENTIFICATION</scope>
</reference>
<evidence type="ECO:0000259" key="14">
    <source>
        <dbReference type="Pfam" id="PF20805"/>
    </source>
</evidence>
<dbReference type="InterPro" id="IPR013519">
    <property type="entry name" value="Int_alpha_beta-p"/>
</dbReference>
<accession>A0AAR2KGI8</accession>
<dbReference type="SUPFAM" id="SSF69179">
    <property type="entry name" value="Integrin domains"/>
    <property type="match status" value="2"/>
</dbReference>
<keyword evidence="3 13" id="KW-0812">Transmembrane</keyword>
<protein>
    <recommendedName>
        <fullName evidence="18">Integrin alpha-2 domain-containing protein</fullName>
    </recommendedName>
</protein>
<keyword evidence="11" id="KW-0325">Glycoprotein</keyword>
<dbReference type="GO" id="GO:0050900">
    <property type="term" value="P:leukocyte migration"/>
    <property type="evidence" value="ECO:0007669"/>
    <property type="project" value="TreeGrafter"/>
</dbReference>
<dbReference type="GO" id="GO:0098609">
    <property type="term" value="P:cell-cell adhesion"/>
    <property type="evidence" value="ECO:0007669"/>
    <property type="project" value="TreeGrafter"/>
</dbReference>
<evidence type="ECO:0000259" key="15">
    <source>
        <dbReference type="Pfam" id="PF20806"/>
    </source>
</evidence>
<keyword evidence="6 13" id="KW-0130">Cell adhesion</keyword>
<dbReference type="GO" id="GO:0005178">
    <property type="term" value="F:integrin binding"/>
    <property type="evidence" value="ECO:0007669"/>
    <property type="project" value="TreeGrafter"/>
</dbReference>
<dbReference type="InterPro" id="IPR013517">
    <property type="entry name" value="FG-GAP"/>
</dbReference>
<dbReference type="InterPro" id="IPR028994">
    <property type="entry name" value="Integrin_alpha_N"/>
</dbReference>
<feature type="repeat" description="FG-GAP" evidence="12">
    <location>
        <begin position="302"/>
        <end position="363"/>
    </location>
</feature>
<dbReference type="GO" id="GO:0007229">
    <property type="term" value="P:integrin-mediated signaling pathway"/>
    <property type="evidence" value="ECO:0007669"/>
    <property type="project" value="UniProtKB-KW"/>
</dbReference>
<keyword evidence="7 13" id="KW-1133">Transmembrane helix</keyword>
<keyword evidence="17" id="KW-1185">Reference proteome</keyword>
<dbReference type="InterPro" id="IPR048285">
    <property type="entry name" value="Integrin_alpha_Ig-like_2"/>
</dbReference>
<gene>
    <name evidence="16" type="primary">ITGA7</name>
</gene>
<dbReference type="Proteomes" id="UP001501920">
    <property type="component" value="Chromosome 21"/>
</dbReference>
<dbReference type="InterPro" id="IPR032695">
    <property type="entry name" value="Integrin_dom_sf"/>
</dbReference>
<comment type="subcellular location">
    <subcellularLocation>
        <location evidence="1 13">Membrane</location>
        <topology evidence="1 13">Single-pass type I membrane protein</topology>
    </subcellularLocation>
</comment>
<evidence type="ECO:0000256" key="1">
    <source>
        <dbReference type="ARBA" id="ARBA00004479"/>
    </source>
</evidence>
<evidence type="ECO:0000256" key="6">
    <source>
        <dbReference type="ARBA" id="ARBA00022889"/>
    </source>
</evidence>
<dbReference type="PANTHER" id="PTHR23220">
    <property type="entry name" value="INTEGRIN ALPHA"/>
    <property type="match status" value="1"/>
</dbReference>
<evidence type="ECO:0000256" key="12">
    <source>
        <dbReference type="PROSITE-ProRule" id="PRU00803"/>
    </source>
</evidence>
<evidence type="ECO:0000256" key="13">
    <source>
        <dbReference type="RuleBase" id="RU003762"/>
    </source>
</evidence>
<keyword evidence="5" id="KW-0677">Repeat</keyword>
<feature type="repeat" description="FG-GAP" evidence="12">
    <location>
        <begin position="30"/>
        <end position="95"/>
    </location>
</feature>
<dbReference type="InterPro" id="IPR018184">
    <property type="entry name" value="Integrin_alpha_C_CS"/>
</dbReference>
<evidence type="ECO:0000256" key="4">
    <source>
        <dbReference type="ARBA" id="ARBA00022729"/>
    </source>
</evidence>
<dbReference type="Gene3D" id="1.20.5.930">
    <property type="entry name" value="Bicelle-embedded integrin alpha(iib) transmembrane segment"/>
    <property type="match status" value="1"/>
</dbReference>
<evidence type="ECO:0000256" key="10">
    <source>
        <dbReference type="ARBA" id="ARBA00023170"/>
    </source>
</evidence>
<evidence type="ECO:0000256" key="2">
    <source>
        <dbReference type="ARBA" id="ARBA00008054"/>
    </source>
</evidence>
<evidence type="ECO:0000313" key="16">
    <source>
        <dbReference type="Ensembl" id="ENSPNAP00000061231.1"/>
    </source>
</evidence>
<dbReference type="Pfam" id="PF01839">
    <property type="entry name" value="FG-GAP"/>
    <property type="match status" value="2"/>
</dbReference>
<sequence>FFCICALSPYFQSWILQLLEGMTAAFNLDTTDTLNKEGELGSFFGFSLALHQQLSPQPKSWLLVGAPRARGLGTLRNSHPGALYRCPITAEEYDCERVDIDGDVSLERESKDNQWLGVTVKSQGIGGKVVTCAHLYELRQRVNQPSETRDPIGRCYMLSEDLTERDDLDGGEWKFCEGRSQGHEQFGFCQQGLAASFTPDNNYVLFGAPGTYNWKGEMRVQHLNQSLVDLGFYDDGPYEIADEKRQNATLIPVPYHSYLGFSVDSAKGIMSRGELTFVAGAPRANHTGAVVLLKKDNVYRLVPKFILWGEELASSFGYSVTTTDLNKDGWTDLIVGAPNFFDRKAEIGGAVYVFLNPASHWEKARPIRLNGTYDSMFGMTVSSVGDLDQDGYGDVAVGAPFDGDGKVFIFRGSATGIDTKPSQVLDGLNAGVKRFGYSISGGLDIDGNLYPDLAVGSLSDQVVLYRDESSAVNVFVLLSVFRFKLCFQVNFLREGCGEDKICQSNLKLSCQFGTRAPISDLFTPLPLDEDGVPVFSLSDQRSVVLEVTITNMPSDPKNPQEDGDDAHAAQMLVTLPSTLSYSGFRGQQVVCQANQNGSQAECELGNPVRRDAMVTHTHPHTHTHTHTVLLLSVGNVGGVVLRLARPHQLFFSGMVRGESAMKTLDDVGSEVEYEFMVTNTGQSVQTVGSAFLNIMWPYELANGKWLLYPSSLKIEGHPHSHCTHLSALNPRGLSSTEPHAQHLKVLRFHLITALMREPHAEGGPLNSTPAVAASERRKSLKLDCLLGSARCVLFQCPLHSFSGTALFKIRGRLWNSTFIEEFSSVSALELLVRANITVKSSIKHLVLRDAAVPVMIYPEHGISDQYWIPWWIILIAILAGVLVLALLVCILWKCGFFRRAQYKDKVPQYHAVKIPRQERSQFQDEKSIILHKKELDSLTILRADRTAELQDTAH</sequence>
<evidence type="ECO:0008006" key="18">
    <source>
        <dbReference type="Google" id="ProtNLM"/>
    </source>
</evidence>
<organism evidence="16 17">
    <name type="scientific">Pygocentrus nattereri</name>
    <name type="common">Red-bellied piranha</name>
    <dbReference type="NCBI Taxonomy" id="42514"/>
    <lineage>
        <taxon>Eukaryota</taxon>
        <taxon>Metazoa</taxon>
        <taxon>Chordata</taxon>
        <taxon>Craniata</taxon>
        <taxon>Vertebrata</taxon>
        <taxon>Euteleostomi</taxon>
        <taxon>Actinopterygii</taxon>
        <taxon>Neopterygii</taxon>
        <taxon>Teleostei</taxon>
        <taxon>Ostariophysi</taxon>
        <taxon>Characiformes</taxon>
        <taxon>Characoidei</taxon>
        <taxon>Pygocentrus</taxon>
    </lineage>
</organism>
<dbReference type="Ensembl" id="ENSPNAT00000041973.1">
    <property type="protein sequence ID" value="ENSPNAP00000061231.1"/>
    <property type="gene ID" value="ENSPNAG00000000209.2"/>
</dbReference>
<dbReference type="InterPro" id="IPR048286">
    <property type="entry name" value="Integrin_alpha_Ig-like_3"/>
</dbReference>
<reference evidence="16 17" key="1">
    <citation type="submission" date="2020-10" db="EMBL/GenBank/DDBJ databases">
        <title>Pygocentrus nattereri (red-bellied piranha) genome, fPygNat1, primary haplotype.</title>
        <authorList>
            <person name="Myers G."/>
            <person name="Meyer A."/>
            <person name="Karagic N."/>
            <person name="Pippel M."/>
            <person name="Winkler S."/>
            <person name="Tracey A."/>
            <person name="Wood J."/>
            <person name="Formenti G."/>
            <person name="Howe K."/>
            <person name="Fedrigo O."/>
            <person name="Jarvis E.D."/>
        </authorList>
    </citation>
    <scope>NUCLEOTIDE SEQUENCE [LARGE SCALE GENOMIC DNA]</scope>
</reference>
<feature type="repeat" description="FG-GAP" evidence="12">
    <location>
        <begin position="364"/>
        <end position="419"/>
    </location>
</feature>
<keyword evidence="4" id="KW-0732">Signal</keyword>
<keyword evidence="10 13" id="KW-0675">Receptor</keyword>
<keyword evidence="8 13" id="KW-0401">Integrin</keyword>
<dbReference type="Gene3D" id="2.60.40.1510">
    <property type="entry name" value="ntegrin, alpha v. Chain A, domain 3"/>
    <property type="match status" value="1"/>
</dbReference>
<feature type="domain" description="Integrin alpha second immunoglobulin-like" evidence="14">
    <location>
        <begin position="496"/>
        <end position="616"/>
    </location>
</feature>
<evidence type="ECO:0000256" key="8">
    <source>
        <dbReference type="ARBA" id="ARBA00023037"/>
    </source>
</evidence>
<feature type="domain" description="Integrin alpha third immunoglobulin-like" evidence="15">
    <location>
        <begin position="644"/>
        <end position="845"/>
    </location>
</feature>
<dbReference type="SUPFAM" id="SSF69318">
    <property type="entry name" value="Integrin alpha N-terminal domain"/>
    <property type="match status" value="1"/>
</dbReference>
<dbReference type="GeneTree" id="ENSGT00940000159891"/>
<feature type="transmembrane region" description="Helical" evidence="13">
    <location>
        <begin position="867"/>
        <end position="892"/>
    </location>
</feature>
<keyword evidence="9 13" id="KW-0472">Membrane</keyword>
<reference evidence="16" key="3">
    <citation type="submission" date="2025-09" db="UniProtKB">
        <authorList>
            <consortium name="Ensembl"/>
        </authorList>
    </citation>
    <scope>IDENTIFICATION</scope>
</reference>
<dbReference type="PROSITE" id="PS51470">
    <property type="entry name" value="FG_GAP"/>
    <property type="match status" value="3"/>
</dbReference>
<dbReference type="Pfam" id="PF20805">
    <property type="entry name" value="Integrin_A_Ig_2"/>
    <property type="match status" value="1"/>
</dbReference>
<dbReference type="PROSITE" id="PS00242">
    <property type="entry name" value="INTEGRIN_ALPHA"/>
    <property type="match status" value="1"/>
</dbReference>